<keyword evidence="3" id="KW-1185">Reference proteome</keyword>
<evidence type="ECO:0000256" key="1">
    <source>
        <dbReference type="SAM" id="SignalP"/>
    </source>
</evidence>
<sequence>MLLLWPLLSLSLVYAQKTITLYGVVPTGGHESFGIEPISIAVGGVGPDGATMYSYVERVTKYVMTSGDVSTTIIFPTNSPQLVSLTAAQADSMERYSILPSGPNDTLRVADDVTCTFGPSSSGVCVDTF</sequence>
<name>A0ABR3JT44_9AGAR</name>
<feature type="signal peptide" evidence="1">
    <location>
        <begin position="1"/>
        <end position="15"/>
    </location>
</feature>
<reference evidence="3" key="1">
    <citation type="submission" date="2024-06" db="EMBL/GenBank/DDBJ databases">
        <title>Multi-omics analyses provide insights into the biosynthesis of the anticancer antibiotic pleurotin in Hohenbuehelia grisea.</title>
        <authorList>
            <person name="Weaver J.A."/>
            <person name="Alberti F."/>
        </authorList>
    </citation>
    <scope>NUCLEOTIDE SEQUENCE [LARGE SCALE GENOMIC DNA]</scope>
    <source>
        <strain evidence="3">T-177</strain>
    </source>
</reference>
<feature type="chain" id="PRO_5046499356" evidence="1">
    <location>
        <begin position="16"/>
        <end position="129"/>
    </location>
</feature>
<organism evidence="2 3">
    <name type="scientific">Hohenbuehelia grisea</name>
    <dbReference type="NCBI Taxonomy" id="104357"/>
    <lineage>
        <taxon>Eukaryota</taxon>
        <taxon>Fungi</taxon>
        <taxon>Dikarya</taxon>
        <taxon>Basidiomycota</taxon>
        <taxon>Agaricomycotina</taxon>
        <taxon>Agaricomycetes</taxon>
        <taxon>Agaricomycetidae</taxon>
        <taxon>Agaricales</taxon>
        <taxon>Pleurotineae</taxon>
        <taxon>Pleurotaceae</taxon>
        <taxon>Hohenbuehelia</taxon>
    </lineage>
</organism>
<evidence type="ECO:0000313" key="2">
    <source>
        <dbReference type="EMBL" id="KAL0959045.1"/>
    </source>
</evidence>
<dbReference type="EMBL" id="JASNQZ010000003">
    <property type="protein sequence ID" value="KAL0959045.1"/>
    <property type="molecule type" value="Genomic_DNA"/>
</dbReference>
<protein>
    <submittedName>
        <fullName evidence="2">Uncharacterized protein</fullName>
    </submittedName>
</protein>
<keyword evidence="1" id="KW-0732">Signal</keyword>
<gene>
    <name evidence="2" type="ORF">HGRIS_014348</name>
</gene>
<accession>A0ABR3JT44</accession>
<comment type="caution">
    <text evidence="2">The sequence shown here is derived from an EMBL/GenBank/DDBJ whole genome shotgun (WGS) entry which is preliminary data.</text>
</comment>
<dbReference type="Proteomes" id="UP001556367">
    <property type="component" value="Unassembled WGS sequence"/>
</dbReference>
<evidence type="ECO:0000313" key="3">
    <source>
        <dbReference type="Proteomes" id="UP001556367"/>
    </source>
</evidence>
<proteinExistence type="predicted"/>